<name>A0A4P7L806_9BURK</name>
<dbReference type="Proteomes" id="UP000295294">
    <property type="component" value="Chromosome 2"/>
</dbReference>
<proteinExistence type="predicted"/>
<dbReference type="KEGG" id="cox:E0W60_10995"/>
<evidence type="ECO:0000256" key="1">
    <source>
        <dbReference type="SAM" id="Phobius"/>
    </source>
</evidence>
<dbReference type="EMBL" id="CP038635">
    <property type="protein sequence ID" value="QBY51770.1"/>
    <property type="molecule type" value="Genomic_DNA"/>
</dbReference>
<reference evidence="2 3" key="1">
    <citation type="submission" date="2019-03" db="EMBL/GenBank/DDBJ databases">
        <title>Efficiently degradation of phenoxyalkanoic acid herbicides by Cupriavidus oxalaticus strain X32.</title>
        <authorList>
            <person name="Sheng X."/>
        </authorList>
    </citation>
    <scope>NUCLEOTIDE SEQUENCE [LARGE SCALE GENOMIC DNA]</scope>
    <source>
        <strain evidence="2 3">X32</strain>
    </source>
</reference>
<sequence length="69" mass="8060">MPRRWETLVALAWLGLCGVCLAWWCRRRRIEWLPDAARRRERTRTAARIVLVSAGLIAVNSIVLFWILA</sequence>
<gene>
    <name evidence="2" type="ORF">E0W60_10995</name>
</gene>
<evidence type="ECO:0000313" key="3">
    <source>
        <dbReference type="Proteomes" id="UP000295294"/>
    </source>
</evidence>
<organism evidence="2 3">
    <name type="scientific">Cupriavidus oxalaticus</name>
    <dbReference type="NCBI Taxonomy" id="96344"/>
    <lineage>
        <taxon>Bacteria</taxon>
        <taxon>Pseudomonadati</taxon>
        <taxon>Pseudomonadota</taxon>
        <taxon>Betaproteobacteria</taxon>
        <taxon>Burkholderiales</taxon>
        <taxon>Burkholderiaceae</taxon>
        <taxon>Cupriavidus</taxon>
    </lineage>
</organism>
<dbReference type="STRING" id="1349762.GCA_001592245_03608"/>
<evidence type="ECO:0000313" key="2">
    <source>
        <dbReference type="EMBL" id="QBY51770.1"/>
    </source>
</evidence>
<keyword evidence="1" id="KW-0472">Membrane</keyword>
<feature type="transmembrane region" description="Helical" evidence="1">
    <location>
        <begin position="46"/>
        <end position="68"/>
    </location>
</feature>
<keyword evidence="1" id="KW-1133">Transmembrane helix</keyword>
<dbReference type="AlphaFoldDB" id="A0A4P7L806"/>
<accession>A0A4P7L806</accession>
<keyword evidence="1" id="KW-0812">Transmembrane</keyword>
<protein>
    <submittedName>
        <fullName evidence="2">Uncharacterized protein</fullName>
    </submittedName>
</protein>